<dbReference type="InterPro" id="IPR052715">
    <property type="entry name" value="RAYT_transposase"/>
</dbReference>
<dbReference type="Gene3D" id="3.30.70.1290">
    <property type="entry name" value="Transposase IS200-like"/>
    <property type="match status" value="1"/>
</dbReference>
<keyword evidence="3" id="KW-1185">Reference proteome</keyword>
<dbReference type="KEGG" id="ppec:H9W90_04455"/>
<dbReference type="InterPro" id="IPR002686">
    <property type="entry name" value="Transposase_17"/>
</dbReference>
<sequence>MYSNNPKKYKRNSIRLKGYDYAQKGLYFITICTQNRHCFFGKITNGVLHLNDAGKMIEQWYYELENKFDDIKCGTHVVMPNHFHAIIHNIGVGADLRVCPNSNMGEHVPIMGEHIGSPLHVVVQWFKTMTTNQYIRNVKNNNWQRFDGKLWQRNYWEHIIRNEKSHQNISNYIVNNPLKWNADTLNPEP</sequence>
<dbReference type="Proteomes" id="UP000515808">
    <property type="component" value="Chromosome"/>
</dbReference>
<organism evidence="2 3">
    <name type="scientific">Polaribacter pectinis</name>
    <dbReference type="NCBI Taxonomy" id="2738844"/>
    <lineage>
        <taxon>Bacteria</taxon>
        <taxon>Pseudomonadati</taxon>
        <taxon>Bacteroidota</taxon>
        <taxon>Flavobacteriia</taxon>
        <taxon>Flavobacteriales</taxon>
        <taxon>Flavobacteriaceae</taxon>
    </lineage>
</organism>
<gene>
    <name evidence="2" type="ORF">H9W90_04455</name>
</gene>
<dbReference type="GO" id="GO:0006313">
    <property type="term" value="P:DNA transposition"/>
    <property type="evidence" value="ECO:0007669"/>
    <property type="project" value="InterPro"/>
</dbReference>
<name>A0A7G9LCN2_9FLAO</name>
<dbReference type="PANTHER" id="PTHR36966:SF1">
    <property type="entry name" value="REP-ASSOCIATED TYROSINE TRANSPOSASE"/>
    <property type="match status" value="1"/>
</dbReference>
<reference evidence="2 3" key="1">
    <citation type="submission" date="2020-08" db="EMBL/GenBank/DDBJ databases">
        <title>Polaribacter sp. L12M9 isolated from gut of the Korean scallop.</title>
        <authorList>
            <person name="Jeong Y.S."/>
        </authorList>
    </citation>
    <scope>NUCLEOTIDE SEQUENCE [LARGE SCALE GENOMIC DNA]</scope>
    <source>
        <strain evidence="2 3">L12M9</strain>
    </source>
</reference>
<evidence type="ECO:0000259" key="1">
    <source>
        <dbReference type="SMART" id="SM01321"/>
    </source>
</evidence>
<dbReference type="RefSeq" id="WP_187483262.1">
    <property type="nucleotide sequence ID" value="NZ_CP060695.1"/>
</dbReference>
<feature type="domain" description="Transposase IS200-like" evidence="1">
    <location>
        <begin position="22"/>
        <end position="176"/>
    </location>
</feature>
<accession>A0A7G9LCN2</accession>
<protein>
    <recommendedName>
        <fullName evidence="1">Transposase IS200-like domain-containing protein</fullName>
    </recommendedName>
</protein>
<proteinExistence type="predicted"/>
<evidence type="ECO:0000313" key="3">
    <source>
        <dbReference type="Proteomes" id="UP000515808"/>
    </source>
</evidence>
<dbReference type="SUPFAM" id="SSF143422">
    <property type="entry name" value="Transposase IS200-like"/>
    <property type="match status" value="1"/>
</dbReference>
<dbReference type="EMBL" id="CP060695">
    <property type="protein sequence ID" value="QNM86381.1"/>
    <property type="molecule type" value="Genomic_DNA"/>
</dbReference>
<dbReference type="InterPro" id="IPR036515">
    <property type="entry name" value="Transposase_17_sf"/>
</dbReference>
<dbReference type="SMART" id="SM01321">
    <property type="entry name" value="Y1_Tnp"/>
    <property type="match status" value="1"/>
</dbReference>
<dbReference type="GO" id="GO:0004803">
    <property type="term" value="F:transposase activity"/>
    <property type="evidence" value="ECO:0007669"/>
    <property type="project" value="InterPro"/>
</dbReference>
<dbReference type="AlphaFoldDB" id="A0A7G9LCN2"/>
<dbReference type="PANTHER" id="PTHR36966">
    <property type="entry name" value="REP-ASSOCIATED TYROSINE TRANSPOSASE"/>
    <property type="match status" value="1"/>
</dbReference>
<dbReference type="GO" id="GO:0043565">
    <property type="term" value="F:sequence-specific DNA binding"/>
    <property type="evidence" value="ECO:0007669"/>
    <property type="project" value="TreeGrafter"/>
</dbReference>
<evidence type="ECO:0000313" key="2">
    <source>
        <dbReference type="EMBL" id="QNM86381.1"/>
    </source>
</evidence>